<accession>A0A398CRU6</accession>
<comment type="caution">
    <text evidence="2">The sequence shown here is derived from an EMBL/GenBank/DDBJ whole genome shotgun (WGS) entry which is preliminary data.</text>
</comment>
<evidence type="ECO:0000313" key="3">
    <source>
        <dbReference type="Proteomes" id="UP000266340"/>
    </source>
</evidence>
<dbReference type="OrthoDB" id="9786919at2"/>
<organism evidence="2 3">
    <name type="scientific">Cohnella faecalis</name>
    <dbReference type="NCBI Taxonomy" id="2315694"/>
    <lineage>
        <taxon>Bacteria</taxon>
        <taxon>Bacillati</taxon>
        <taxon>Bacillota</taxon>
        <taxon>Bacilli</taxon>
        <taxon>Bacillales</taxon>
        <taxon>Paenibacillaceae</taxon>
        <taxon>Cohnella</taxon>
    </lineage>
</organism>
<evidence type="ECO:0000256" key="1">
    <source>
        <dbReference type="SAM" id="Phobius"/>
    </source>
</evidence>
<evidence type="ECO:0000313" key="2">
    <source>
        <dbReference type="EMBL" id="RIE05315.1"/>
    </source>
</evidence>
<reference evidence="2 3" key="1">
    <citation type="submission" date="2018-09" db="EMBL/GenBank/DDBJ databases">
        <title>Cohnella cavernae sp. nov., isolated from a karst cave.</title>
        <authorList>
            <person name="Zhu H."/>
        </authorList>
    </citation>
    <scope>NUCLEOTIDE SEQUENCE [LARGE SCALE GENOMIC DNA]</scope>
    <source>
        <strain evidence="2 3">K2E09-144</strain>
    </source>
</reference>
<dbReference type="RefSeq" id="WP_119147416.1">
    <property type="nucleotide sequence ID" value="NZ_QXJM01000011.1"/>
</dbReference>
<keyword evidence="1" id="KW-0472">Membrane</keyword>
<keyword evidence="1" id="KW-1133">Transmembrane helix</keyword>
<dbReference type="Proteomes" id="UP000266340">
    <property type="component" value="Unassembled WGS sequence"/>
</dbReference>
<name>A0A398CRU6_9BACL</name>
<protein>
    <submittedName>
        <fullName evidence="2">Uncharacterized protein</fullName>
    </submittedName>
</protein>
<proteinExistence type="predicted"/>
<dbReference type="AlphaFoldDB" id="A0A398CRU6"/>
<keyword evidence="3" id="KW-1185">Reference proteome</keyword>
<sequence>MSIRLRLTLWYSGLLAAVLIGFGLLIYSVVYNSTMSDIRGELAKLSANMRVQAKILMAVWI</sequence>
<feature type="transmembrane region" description="Helical" evidence="1">
    <location>
        <begin position="7"/>
        <end position="30"/>
    </location>
</feature>
<dbReference type="EMBL" id="QXJM01000011">
    <property type="protein sequence ID" value="RIE05315.1"/>
    <property type="molecule type" value="Genomic_DNA"/>
</dbReference>
<keyword evidence="1" id="KW-0812">Transmembrane</keyword>
<gene>
    <name evidence="2" type="ORF">D3H35_01175</name>
</gene>